<keyword evidence="3 6" id="KW-0812">Transmembrane</keyword>
<dbReference type="Proteomes" id="UP001597079">
    <property type="component" value="Unassembled WGS sequence"/>
</dbReference>
<name>A0ABW4JDL6_9BACL</name>
<accession>A0ABW4JDL6</accession>
<evidence type="ECO:0000256" key="2">
    <source>
        <dbReference type="ARBA" id="ARBA00022448"/>
    </source>
</evidence>
<dbReference type="SUPFAM" id="SSF103473">
    <property type="entry name" value="MFS general substrate transporter"/>
    <property type="match status" value="1"/>
</dbReference>
<evidence type="ECO:0000313" key="8">
    <source>
        <dbReference type="EMBL" id="MFD1673535.1"/>
    </source>
</evidence>
<dbReference type="PROSITE" id="PS50850">
    <property type="entry name" value="MFS"/>
    <property type="match status" value="1"/>
</dbReference>
<protein>
    <submittedName>
        <fullName evidence="8">MFS transporter</fullName>
    </submittedName>
</protein>
<dbReference type="InterPro" id="IPR036259">
    <property type="entry name" value="MFS_trans_sf"/>
</dbReference>
<dbReference type="RefSeq" id="WP_377940967.1">
    <property type="nucleotide sequence ID" value="NZ_JBHUCX010000008.1"/>
</dbReference>
<feature type="transmembrane region" description="Helical" evidence="6">
    <location>
        <begin position="73"/>
        <end position="106"/>
    </location>
</feature>
<feature type="transmembrane region" description="Helical" evidence="6">
    <location>
        <begin position="266"/>
        <end position="288"/>
    </location>
</feature>
<dbReference type="PANTHER" id="PTHR23520:SF5">
    <property type="entry name" value="TRANSPORTER, PUTATIVE (AFU_ORTHOLOGUE AFUA_3G04000)-RELATED"/>
    <property type="match status" value="1"/>
</dbReference>
<feature type="transmembrane region" description="Helical" evidence="6">
    <location>
        <begin position="300"/>
        <end position="329"/>
    </location>
</feature>
<feature type="domain" description="Major facilitator superfamily (MFS) profile" evidence="7">
    <location>
        <begin position="6"/>
        <end position="411"/>
    </location>
</feature>
<dbReference type="EMBL" id="JBHUCX010000008">
    <property type="protein sequence ID" value="MFD1673535.1"/>
    <property type="molecule type" value="Genomic_DNA"/>
</dbReference>
<organism evidence="8 9">
    <name type="scientific">Alicyclobacillus fodiniaquatilis</name>
    <dbReference type="NCBI Taxonomy" id="1661150"/>
    <lineage>
        <taxon>Bacteria</taxon>
        <taxon>Bacillati</taxon>
        <taxon>Bacillota</taxon>
        <taxon>Bacilli</taxon>
        <taxon>Bacillales</taxon>
        <taxon>Alicyclobacillaceae</taxon>
        <taxon>Alicyclobacillus</taxon>
    </lineage>
</organism>
<keyword evidence="5 6" id="KW-0472">Membrane</keyword>
<sequence>MHVERTVLHLQVARTLRSISQGIAVVDLTLYLKDLHWSAQAIGGVISAAGIFGAAMILLIGVLSDRIGRKPFLLIYECLIAVAALLVTFTANSIVLTAVIVIAGFGRGQNGAAGPFTPAEQAWMAALVPRASRGRVFSVNSALGFFGMALGSVIAGTTKWWSHALPGALSFRPLFFLMFLFSVACAVVISLTPKEERQHQPPAPAANQAQATVSETDAHAAERQIRQRENRNMLKLAAVNLLNGLAVGFFGPLISYWFAIKFGASTAQIGVTLAVSFVLTGFSSLITGELTRRFGMVKSVVFFQVLGVCMILILPLMPSFWLASVFYILRSALNRGTQGARSALSASLTRNQRRGFSVSMNSLVMRLTSALGPTLSGYILDIGELGLPFYLGGVLQLGSTLLYGRLFRDFDRSSQASNAKSG</sequence>
<dbReference type="CDD" id="cd17325">
    <property type="entry name" value="MFS_MdtG_SLC18_like"/>
    <property type="match status" value="1"/>
</dbReference>
<feature type="transmembrane region" description="Helical" evidence="6">
    <location>
        <begin position="385"/>
        <end position="404"/>
    </location>
</feature>
<evidence type="ECO:0000256" key="6">
    <source>
        <dbReference type="SAM" id="Phobius"/>
    </source>
</evidence>
<dbReference type="Gene3D" id="1.20.1250.20">
    <property type="entry name" value="MFS general substrate transporter like domains"/>
    <property type="match status" value="2"/>
</dbReference>
<keyword evidence="2" id="KW-0813">Transport</keyword>
<reference evidence="9" key="1">
    <citation type="journal article" date="2019" name="Int. J. Syst. Evol. Microbiol.">
        <title>The Global Catalogue of Microorganisms (GCM) 10K type strain sequencing project: providing services to taxonomists for standard genome sequencing and annotation.</title>
        <authorList>
            <consortium name="The Broad Institute Genomics Platform"/>
            <consortium name="The Broad Institute Genome Sequencing Center for Infectious Disease"/>
            <person name="Wu L."/>
            <person name="Ma J."/>
        </authorList>
    </citation>
    <scope>NUCLEOTIDE SEQUENCE [LARGE SCALE GENOMIC DNA]</scope>
    <source>
        <strain evidence="9">CGMCC 1.12286</strain>
    </source>
</reference>
<dbReference type="PANTHER" id="PTHR23520">
    <property type="entry name" value="TRANSPORTER, PUTATIVE (AFU_ORTHOLOGUE AFUA_3G04000)-RELATED"/>
    <property type="match status" value="1"/>
</dbReference>
<feature type="transmembrane region" description="Helical" evidence="6">
    <location>
        <begin position="37"/>
        <end position="61"/>
    </location>
</feature>
<proteinExistence type="predicted"/>
<feature type="transmembrane region" description="Helical" evidence="6">
    <location>
        <begin position="174"/>
        <end position="192"/>
    </location>
</feature>
<comment type="subcellular location">
    <subcellularLocation>
        <location evidence="1">Cell membrane</location>
        <topology evidence="1">Multi-pass membrane protein</topology>
    </subcellularLocation>
</comment>
<evidence type="ECO:0000259" key="7">
    <source>
        <dbReference type="PROSITE" id="PS50850"/>
    </source>
</evidence>
<keyword evidence="4 6" id="KW-1133">Transmembrane helix</keyword>
<evidence type="ECO:0000256" key="3">
    <source>
        <dbReference type="ARBA" id="ARBA00022692"/>
    </source>
</evidence>
<gene>
    <name evidence="8" type="ORF">ACFSB2_02255</name>
</gene>
<evidence type="ECO:0000313" key="9">
    <source>
        <dbReference type="Proteomes" id="UP001597079"/>
    </source>
</evidence>
<dbReference type="Pfam" id="PF07690">
    <property type="entry name" value="MFS_1"/>
    <property type="match status" value="2"/>
</dbReference>
<evidence type="ECO:0000256" key="1">
    <source>
        <dbReference type="ARBA" id="ARBA00004651"/>
    </source>
</evidence>
<evidence type="ECO:0000256" key="5">
    <source>
        <dbReference type="ARBA" id="ARBA00023136"/>
    </source>
</evidence>
<comment type="caution">
    <text evidence="8">The sequence shown here is derived from an EMBL/GenBank/DDBJ whole genome shotgun (WGS) entry which is preliminary data.</text>
</comment>
<dbReference type="InterPro" id="IPR011701">
    <property type="entry name" value="MFS"/>
</dbReference>
<dbReference type="InterPro" id="IPR020846">
    <property type="entry name" value="MFS_dom"/>
</dbReference>
<keyword evidence="9" id="KW-1185">Reference proteome</keyword>
<evidence type="ECO:0000256" key="4">
    <source>
        <dbReference type="ARBA" id="ARBA00022989"/>
    </source>
</evidence>
<feature type="transmembrane region" description="Helical" evidence="6">
    <location>
        <begin position="236"/>
        <end position="260"/>
    </location>
</feature>
<feature type="transmembrane region" description="Helical" evidence="6">
    <location>
        <begin position="141"/>
        <end position="162"/>
    </location>
</feature>